<name>A6DN08_9BACT</name>
<dbReference type="PANTHER" id="PTHR30093">
    <property type="entry name" value="GENERAL SECRETION PATHWAY PROTEIN G"/>
    <property type="match status" value="1"/>
</dbReference>
<dbReference type="Proteomes" id="UP000004947">
    <property type="component" value="Unassembled WGS sequence"/>
</dbReference>
<gene>
    <name evidence="1" type="ORF">LNTAR_07364</name>
</gene>
<dbReference type="InterPro" id="IPR045584">
    <property type="entry name" value="Pilin-like"/>
</dbReference>
<dbReference type="SUPFAM" id="SSF54523">
    <property type="entry name" value="Pili subunits"/>
    <property type="match status" value="1"/>
</dbReference>
<dbReference type="AlphaFoldDB" id="A6DN08"/>
<dbReference type="RefSeq" id="WP_007279251.1">
    <property type="nucleotide sequence ID" value="NZ_ABCK01000012.1"/>
</dbReference>
<dbReference type="STRING" id="313628.LNTAR_07364"/>
<keyword evidence="2" id="KW-1185">Reference proteome</keyword>
<dbReference type="eggNOG" id="COG2165">
    <property type="taxonomic scope" value="Bacteria"/>
</dbReference>
<protein>
    <submittedName>
        <fullName evidence="1">Uncharacterized protein</fullName>
    </submittedName>
</protein>
<organism evidence="1 2">
    <name type="scientific">Lentisphaera araneosa HTCC2155</name>
    <dbReference type="NCBI Taxonomy" id="313628"/>
    <lineage>
        <taxon>Bacteria</taxon>
        <taxon>Pseudomonadati</taxon>
        <taxon>Lentisphaerota</taxon>
        <taxon>Lentisphaeria</taxon>
        <taxon>Lentisphaerales</taxon>
        <taxon>Lentisphaeraceae</taxon>
        <taxon>Lentisphaera</taxon>
    </lineage>
</organism>
<dbReference type="PANTHER" id="PTHR30093:SF2">
    <property type="entry name" value="TYPE II SECRETION SYSTEM PROTEIN H"/>
    <property type="match status" value="1"/>
</dbReference>
<dbReference type="OrthoDB" id="185238at2"/>
<comment type="caution">
    <text evidence="1">The sequence shown here is derived from an EMBL/GenBank/DDBJ whole genome shotgun (WGS) entry which is preliminary data.</text>
</comment>
<accession>A6DN08</accession>
<proteinExistence type="predicted"/>
<dbReference type="EMBL" id="ABCK01000012">
    <property type="protein sequence ID" value="EDM27044.1"/>
    <property type="molecule type" value="Genomic_DNA"/>
</dbReference>
<reference evidence="1 2" key="1">
    <citation type="journal article" date="2010" name="J. Bacteriol.">
        <title>Genome sequence of Lentisphaera araneosa HTCC2155T, the type species of the order Lentisphaerales in the phylum Lentisphaerae.</title>
        <authorList>
            <person name="Thrash J.C."/>
            <person name="Cho J.C."/>
            <person name="Vergin K.L."/>
            <person name="Morris R.M."/>
            <person name="Giovannoni S.J."/>
        </authorList>
    </citation>
    <scope>NUCLEOTIDE SEQUENCE [LARGE SCALE GENOMIC DNA]</scope>
    <source>
        <strain evidence="1 2">HTCC2155</strain>
    </source>
</reference>
<evidence type="ECO:0000313" key="2">
    <source>
        <dbReference type="Proteomes" id="UP000004947"/>
    </source>
</evidence>
<dbReference type="NCBIfam" id="TIGR02532">
    <property type="entry name" value="IV_pilin_GFxxxE"/>
    <property type="match status" value="1"/>
</dbReference>
<sequence>MKKFTLIEILVVVAIIGILASLLLPSLSSARDKSRASVCKNNLKQIGIAAYLYADDNEGSLIVSRPGNSHDGWWANVMYVDGYLPIAKGAMTCPSMPVSDAEWAASYKARAYGVVRDKYSNQRDGVNMETTDLRFVNPPEVESASEFFHYADSAAKWNGEFYQAVAFWWDRFQATQGSIHLRHDNRPNVWFIDGHVQGHSIGSLGQLGFHGGWTKDQVQLPF</sequence>
<evidence type="ECO:0000313" key="1">
    <source>
        <dbReference type="EMBL" id="EDM27044.1"/>
    </source>
</evidence>
<dbReference type="Gene3D" id="3.30.700.10">
    <property type="entry name" value="Glycoprotein, Type 4 Pilin"/>
    <property type="match status" value="1"/>
</dbReference>
<dbReference type="InterPro" id="IPR012902">
    <property type="entry name" value="N_methyl_site"/>
</dbReference>